<proteinExistence type="predicted"/>
<evidence type="ECO:0000313" key="2">
    <source>
        <dbReference type="Proteomes" id="UP001319882"/>
    </source>
</evidence>
<dbReference type="PANTHER" id="PTHR37526">
    <property type="entry name" value="PROTEIN TUSB"/>
    <property type="match status" value="1"/>
</dbReference>
<dbReference type="InterPro" id="IPR027396">
    <property type="entry name" value="DsrEFH-like"/>
</dbReference>
<name>A0ABS8DU84_9GAMM</name>
<dbReference type="Proteomes" id="UP001319882">
    <property type="component" value="Unassembled WGS sequence"/>
</dbReference>
<accession>A0ABS8DU84</accession>
<dbReference type="NCBIfam" id="TIGR03011">
    <property type="entry name" value="sulf_tusB_dsrH"/>
    <property type="match status" value="1"/>
</dbReference>
<dbReference type="RefSeq" id="WP_227390497.1">
    <property type="nucleotide sequence ID" value="NZ_JBHSCJ010000002.1"/>
</dbReference>
<protein>
    <submittedName>
        <fullName evidence="1">Sulfurtransferase complex subunit TusB</fullName>
    </submittedName>
</protein>
<sequence length="95" mass="10730">MLHILNKAPASDRADDMLAVVSETDEVVLIEQAVQACLVPHWPGFERCRGRLYLLEEDLASRGLLEMARRGAFSTIDVEGFVALSERHTRSVTWY</sequence>
<keyword evidence="2" id="KW-1185">Reference proteome</keyword>
<reference evidence="1 2" key="1">
    <citation type="journal article" date="2021" name="Sci. Rep.">
        <title>Genome analysis of a halophilic bacterium Halomonas malpeensis YU-PRIM-29(T) reveals its exopolysaccharide and pigment producing capabilities.</title>
        <authorList>
            <person name="Athmika"/>
            <person name="Ghate S.D."/>
            <person name="Arun A.B."/>
            <person name="Rao S.S."/>
            <person name="Kumar S.T.A."/>
            <person name="Kandiyil M.K."/>
            <person name="Saptami K."/>
            <person name="Rekha P.D."/>
        </authorList>
    </citation>
    <scope>NUCLEOTIDE SEQUENCE [LARGE SCALE GENOMIC DNA]</scope>
    <source>
        <strain evidence="2">prim 29</strain>
    </source>
</reference>
<dbReference type="Pfam" id="PF04077">
    <property type="entry name" value="DsrH"/>
    <property type="match status" value="1"/>
</dbReference>
<organism evidence="1 2">
    <name type="scientific">Vreelandella malpeensis</name>
    <dbReference type="NCBI Taxonomy" id="1172368"/>
    <lineage>
        <taxon>Bacteria</taxon>
        <taxon>Pseudomonadati</taxon>
        <taxon>Pseudomonadota</taxon>
        <taxon>Gammaproteobacteria</taxon>
        <taxon>Oceanospirillales</taxon>
        <taxon>Halomonadaceae</taxon>
        <taxon>Vreelandella</taxon>
    </lineage>
</organism>
<dbReference type="EMBL" id="WHVL01000005">
    <property type="protein sequence ID" value="MCB8889823.1"/>
    <property type="molecule type" value="Genomic_DNA"/>
</dbReference>
<dbReference type="InterPro" id="IPR007215">
    <property type="entry name" value="Sulphur_relay_TusB/DsrH"/>
</dbReference>
<dbReference type="PANTHER" id="PTHR37526:SF1">
    <property type="entry name" value="PROTEIN TUSB"/>
    <property type="match status" value="1"/>
</dbReference>
<evidence type="ECO:0000313" key="1">
    <source>
        <dbReference type="EMBL" id="MCB8889823.1"/>
    </source>
</evidence>
<dbReference type="SUPFAM" id="SSF75169">
    <property type="entry name" value="DsrEFH-like"/>
    <property type="match status" value="1"/>
</dbReference>
<comment type="caution">
    <text evidence="1">The sequence shown here is derived from an EMBL/GenBank/DDBJ whole genome shotgun (WGS) entry which is preliminary data.</text>
</comment>
<dbReference type="Gene3D" id="3.40.1260.10">
    <property type="entry name" value="DsrEFH-like"/>
    <property type="match status" value="1"/>
</dbReference>
<gene>
    <name evidence="1" type="primary">dsrH</name>
    <name evidence="1" type="ORF">GEV37_11930</name>
</gene>